<accession>A0A382YSV6</accession>
<feature type="non-terminal residue" evidence="1">
    <location>
        <position position="232"/>
    </location>
</feature>
<dbReference type="AlphaFoldDB" id="A0A382YSV6"/>
<gene>
    <name evidence="1" type="ORF">METZ01_LOCUS439196</name>
</gene>
<reference evidence="1" key="1">
    <citation type="submission" date="2018-05" db="EMBL/GenBank/DDBJ databases">
        <authorList>
            <person name="Lanie J.A."/>
            <person name="Ng W.-L."/>
            <person name="Kazmierczak K.M."/>
            <person name="Andrzejewski T.M."/>
            <person name="Davidsen T.M."/>
            <person name="Wayne K.J."/>
            <person name="Tettelin H."/>
            <person name="Glass J.I."/>
            <person name="Rusch D."/>
            <person name="Podicherti R."/>
            <person name="Tsui H.-C.T."/>
            <person name="Winkler M.E."/>
        </authorList>
    </citation>
    <scope>NUCLEOTIDE SEQUENCE</scope>
</reference>
<evidence type="ECO:0000313" key="1">
    <source>
        <dbReference type="EMBL" id="SVD86342.1"/>
    </source>
</evidence>
<dbReference type="EMBL" id="UINC01178276">
    <property type="protein sequence ID" value="SVD86342.1"/>
    <property type="molecule type" value="Genomic_DNA"/>
</dbReference>
<name>A0A382YSV6_9ZZZZ</name>
<proteinExistence type="predicted"/>
<protein>
    <submittedName>
        <fullName evidence="1">Uncharacterized protein</fullName>
    </submittedName>
</protein>
<organism evidence="1">
    <name type="scientific">marine metagenome</name>
    <dbReference type="NCBI Taxonomy" id="408172"/>
    <lineage>
        <taxon>unclassified sequences</taxon>
        <taxon>metagenomes</taxon>
        <taxon>ecological metagenomes</taxon>
    </lineage>
</organism>
<sequence>MKSFKYWLQEAAVAKVDNPGKNFEVDIVNYINAKGQGEWSKEVVSTGDSALKLGTTEAITADDYTSEYQSGFKHSPLLGKKSEPKADILFKIKNKWTPISVKMDGSIVIASAQNTIEFENIFLVTIQLYEKLYGNKGLDSLKKLVTKTSNEVVGQVYNSQELTSGRIKSLMGKMEKLNNISKKQLDDVKKSIESNAVLAKEEARGGVFYEEIMNGMESFSKNFGTNIDKISG</sequence>